<protein>
    <submittedName>
        <fullName evidence="2">FlgN protein</fullName>
    </submittedName>
</protein>
<dbReference type="Gene3D" id="1.20.58.300">
    <property type="entry name" value="FlgN-like"/>
    <property type="match status" value="1"/>
</dbReference>
<organism evidence="2 3">
    <name type="scientific">Geosporobacter subterraneus DSM 17957</name>
    <dbReference type="NCBI Taxonomy" id="1121919"/>
    <lineage>
        <taxon>Bacteria</taxon>
        <taxon>Bacillati</taxon>
        <taxon>Bacillota</taxon>
        <taxon>Clostridia</taxon>
        <taxon>Peptostreptococcales</taxon>
        <taxon>Thermotaleaceae</taxon>
        <taxon>Geosporobacter</taxon>
    </lineage>
</organism>
<dbReference type="GO" id="GO:0044780">
    <property type="term" value="P:bacterial-type flagellum assembly"/>
    <property type="evidence" value="ECO:0007669"/>
    <property type="project" value="InterPro"/>
</dbReference>
<keyword evidence="1" id="KW-1005">Bacterial flagellum biogenesis</keyword>
<dbReference type="InterPro" id="IPR036679">
    <property type="entry name" value="FlgN-like_sf"/>
</dbReference>
<evidence type="ECO:0000256" key="1">
    <source>
        <dbReference type="ARBA" id="ARBA00022795"/>
    </source>
</evidence>
<name>A0A1M6CNF5_9FIRM</name>
<dbReference type="AlphaFoldDB" id="A0A1M6CNF5"/>
<dbReference type="Proteomes" id="UP000184536">
    <property type="component" value="Unassembled WGS sequence"/>
</dbReference>
<gene>
    <name evidence="2" type="ORF">SAMN02745975_00274</name>
</gene>
<dbReference type="EMBL" id="FQZV01000004">
    <property type="protein sequence ID" value="SHI62565.1"/>
    <property type="molecule type" value="Genomic_DNA"/>
</dbReference>
<keyword evidence="3" id="KW-1185">Reference proteome</keyword>
<dbReference type="STRING" id="1121919.SAMN02745975_00274"/>
<dbReference type="Pfam" id="PF05130">
    <property type="entry name" value="FlgN"/>
    <property type="match status" value="1"/>
</dbReference>
<dbReference type="InterPro" id="IPR007809">
    <property type="entry name" value="FlgN-like"/>
</dbReference>
<dbReference type="SUPFAM" id="SSF140566">
    <property type="entry name" value="FlgN-like"/>
    <property type="match status" value="1"/>
</dbReference>
<dbReference type="RefSeq" id="WP_190014033.1">
    <property type="nucleotide sequence ID" value="NZ_FQZV01000004.1"/>
</dbReference>
<evidence type="ECO:0000313" key="3">
    <source>
        <dbReference type="Proteomes" id="UP000184536"/>
    </source>
</evidence>
<evidence type="ECO:0000313" key="2">
    <source>
        <dbReference type="EMBL" id="SHI62565.1"/>
    </source>
</evidence>
<sequence>MDSKGRIDQLIQISGQKLNALEDLLNITVMQGNSIKTGDLEELSTLIEKKQDLINLINGLDVQFLEHYTHFKKMLHIQSLEEINAREHPTVAVLQQNVGKILVLLKRIEEIDRQNNVHLSKDFEQVKEEMKKIKAEQQSNKIAASYTRKYADVQGVFIDSKDKR</sequence>
<reference evidence="3" key="1">
    <citation type="submission" date="2016-11" db="EMBL/GenBank/DDBJ databases">
        <authorList>
            <person name="Varghese N."/>
            <person name="Submissions S."/>
        </authorList>
    </citation>
    <scope>NUCLEOTIDE SEQUENCE [LARGE SCALE GENOMIC DNA]</scope>
    <source>
        <strain evidence="3">DSM 17957</strain>
    </source>
</reference>
<proteinExistence type="predicted"/>
<accession>A0A1M6CNF5</accession>